<evidence type="ECO:0000259" key="21">
    <source>
        <dbReference type="PROSITE" id="PS50855"/>
    </source>
</evidence>
<sequence length="510" mass="57308">MRWMFSTNHKDIGTLYFIFGIWSGLLGTSLSLMIRTELGQPGSLLNDDQLYNVIVTAHAFVMIFFLVMPVMIGGFGNWLVPLMLGAPDMAFPRMNNMSFWLLPPSLTLLLSSAAVKSGAGTGWTVYPPLSSNLAHMGPSVDLAIFSLHLAGISSILGAINFITTIINMRWEGMLMERLPLFVWSVFITAVLLLLSLPVLAGAITMLLTDRNFNTTFFDPSGGGDPILYQHLFWFFGHPKLYILILPGFGMISHIVSHYSMKKETFGSLSMIYAMLSIGMLSFIVWPHHMFTVGMYVDTRAYFTAATMIIAIPTGIKVFSWLATIYGSPIKYTPPMMSSLSFIFLFTTSSLTGSVLSNSSLDIMSRDTYYVVAHFHYVMSMSAVCAMCAGFTHWYPMITGLSLTPQYTNSHFYMMCSGENITFFPQHFLGLAGMPRRYSDYPDSYTKWNMLSSMGSLLSLTSIMFFMFIVWESLISQRTVIWSNHLNTSLEWDNRLPVDFHNQMETGALFI</sequence>
<comment type="catalytic activity">
    <reaction evidence="19">
        <text>4 Fe(II)-[cytochrome c] + O2 + 8 H(+)(in) = 4 Fe(III)-[cytochrome c] + 2 H2O + 4 H(+)(out)</text>
        <dbReference type="Rhea" id="RHEA:11436"/>
        <dbReference type="Rhea" id="RHEA-COMP:10350"/>
        <dbReference type="Rhea" id="RHEA-COMP:14399"/>
        <dbReference type="ChEBI" id="CHEBI:15377"/>
        <dbReference type="ChEBI" id="CHEBI:15378"/>
        <dbReference type="ChEBI" id="CHEBI:15379"/>
        <dbReference type="ChEBI" id="CHEBI:29033"/>
        <dbReference type="ChEBI" id="CHEBI:29034"/>
        <dbReference type="EC" id="7.1.1.9"/>
    </reaction>
</comment>
<name>A0A344AYK6_AMPFA</name>
<dbReference type="InterPro" id="IPR033944">
    <property type="entry name" value="Cyt_c_oxase_su1_dom"/>
</dbReference>
<evidence type="ECO:0000256" key="5">
    <source>
        <dbReference type="ARBA" id="ARBA00009578"/>
    </source>
</evidence>
<feature type="transmembrane region" description="Helical" evidence="20">
    <location>
        <begin position="180"/>
        <end position="207"/>
    </location>
</feature>
<evidence type="ECO:0000256" key="11">
    <source>
        <dbReference type="ARBA" id="ARBA00022692"/>
    </source>
</evidence>
<keyword evidence="11 19" id="KW-0812">Transmembrane</keyword>
<dbReference type="GO" id="GO:0020037">
    <property type="term" value="F:heme binding"/>
    <property type="evidence" value="ECO:0007669"/>
    <property type="project" value="InterPro"/>
</dbReference>
<dbReference type="GO" id="GO:0046872">
    <property type="term" value="F:metal ion binding"/>
    <property type="evidence" value="ECO:0007669"/>
    <property type="project" value="UniProtKB-KW"/>
</dbReference>
<feature type="transmembrane region" description="Helical" evidence="20">
    <location>
        <begin position="143"/>
        <end position="168"/>
    </location>
</feature>
<evidence type="ECO:0000256" key="15">
    <source>
        <dbReference type="ARBA" id="ARBA00022989"/>
    </source>
</evidence>
<accession>A0A344AYK6</accession>
<comment type="function">
    <text evidence="19">Component of the cytochrome c oxidase, the last enzyme in the mitochondrial electron transport chain which drives oxidative phosphorylation. The respiratory chain contains 3 multisubunit complexes succinate dehydrogenase (complex II, CII), ubiquinol-cytochrome c oxidoreductase (cytochrome b-c1 complex, complex III, CIII) and cytochrome c oxidase (complex IV, CIV), that cooperate to transfer electrons derived from NADH and succinate to molecular oxygen, creating an electrochemical gradient over the inner membrane that drives transmembrane transport and the ATP synthase. Cytochrome c oxidase is the component of the respiratory chain that catalyzes the reduction of oxygen to water. Electrons originating from reduced cytochrome c in the intermembrane space (IMS) are transferred via the dinuclear copper A center (CU(A)) of subunit 2 and heme A of subunit 1 to the active site in subunit 1, a binuclear center (BNC) formed by heme A3 and copper B (CU(B)). The BNC reduces molecular oxygen to 2 water molecules using 4 electrons from cytochrome c in the IMS and 4 protons from the mitochondrial matrix.</text>
</comment>
<dbReference type="Gene3D" id="1.20.210.10">
    <property type="entry name" value="Cytochrome c oxidase-like, subunit I domain"/>
    <property type="match status" value="1"/>
</dbReference>
<feature type="transmembrane region" description="Helical" evidence="20">
    <location>
        <begin position="300"/>
        <end position="326"/>
    </location>
</feature>
<dbReference type="CDD" id="cd01663">
    <property type="entry name" value="Cyt_c_Oxidase_I"/>
    <property type="match status" value="1"/>
</dbReference>
<evidence type="ECO:0000256" key="20">
    <source>
        <dbReference type="SAM" id="Phobius"/>
    </source>
</evidence>
<dbReference type="PROSITE" id="PS50855">
    <property type="entry name" value="COX1"/>
    <property type="match status" value="1"/>
</dbReference>
<feature type="transmembrane region" description="Helical" evidence="20">
    <location>
        <begin position="12"/>
        <end position="34"/>
    </location>
</feature>
<dbReference type="AlphaFoldDB" id="A0A344AYK6"/>
<protein>
    <recommendedName>
        <fullName evidence="7 19">Cytochrome c oxidase subunit 1</fullName>
        <ecNumber evidence="6 19">7.1.1.9</ecNumber>
    </recommendedName>
</protein>
<evidence type="ECO:0000256" key="13">
    <source>
        <dbReference type="ARBA" id="ARBA00022967"/>
    </source>
</evidence>
<keyword evidence="8 19" id="KW-0813">Transport</keyword>
<evidence type="ECO:0000256" key="1">
    <source>
        <dbReference type="ARBA" id="ARBA00001935"/>
    </source>
</evidence>
<dbReference type="EMBL" id="MF029684">
    <property type="protein sequence ID" value="AWX90713.1"/>
    <property type="molecule type" value="Genomic_DNA"/>
</dbReference>
<dbReference type="PANTHER" id="PTHR10422:SF18">
    <property type="entry name" value="CYTOCHROME C OXIDASE SUBUNIT 1"/>
    <property type="match status" value="1"/>
</dbReference>
<evidence type="ECO:0000256" key="3">
    <source>
        <dbReference type="ARBA" id="ARBA00004141"/>
    </source>
</evidence>
<dbReference type="InterPro" id="IPR000883">
    <property type="entry name" value="Cyt_C_Oxase_1"/>
</dbReference>
<dbReference type="GO" id="GO:0006123">
    <property type="term" value="P:mitochondrial electron transport, cytochrome c to oxygen"/>
    <property type="evidence" value="ECO:0007669"/>
    <property type="project" value="TreeGrafter"/>
</dbReference>
<dbReference type="GO" id="GO:0045277">
    <property type="term" value="C:respiratory chain complex IV"/>
    <property type="evidence" value="ECO:0007669"/>
    <property type="project" value="InterPro"/>
</dbReference>
<feature type="transmembrane region" description="Helical" evidence="20">
    <location>
        <begin position="240"/>
        <end position="258"/>
    </location>
</feature>
<dbReference type="EC" id="7.1.1.9" evidence="6 19"/>
<gene>
    <name evidence="22" type="primary">COX1</name>
</gene>
<dbReference type="InterPro" id="IPR023616">
    <property type="entry name" value="Cyt_c_oxase-like_su1_dom"/>
</dbReference>
<feature type="transmembrane region" description="Helical" evidence="20">
    <location>
        <begin position="338"/>
        <end position="356"/>
    </location>
</feature>
<keyword evidence="17 19" id="KW-0186">Copper</keyword>
<dbReference type="GO" id="GO:0004129">
    <property type="term" value="F:cytochrome-c oxidase activity"/>
    <property type="evidence" value="ECO:0007669"/>
    <property type="project" value="UniProtKB-EC"/>
</dbReference>
<feature type="transmembrane region" description="Helical" evidence="20">
    <location>
        <begin position="368"/>
        <end position="390"/>
    </location>
</feature>
<feature type="domain" description="Cytochrome oxidase subunit I profile" evidence="21">
    <location>
        <begin position="1"/>
        <end position="491"/>
    </location>
</feature>
<evidence type="ECO:0000256" key="7">
    <source>
        <dbReference type="ARBA" id="ARBA00015947"/>
    </source>
</evidence>
<comment type="subcellular location">
    <subcellularLocation>
        <location evidence="3">Membrane</location>
        <topology evidence="3">Multi-pass membrane protein</topology>
    </subcellularLocation>
    <subcellularLocation>
        <location evidence="19">Mitochondrion inner membrane</location>
        <topology evidence="19">Multi-pass membrane protein</topology>
    </subcellularLocation>
</comment>
<geneLocation type="mitochondrion" evidence="22"/>
<proteinExistence type="inferred from homology"/>
<dbReference type="PANTHER" id="PTHR10422">
    <property type="entry name" value="CYTOCHROME C OXIDASE SUBUNIT 1"/>
    <property type="match status" value="1"/>
</dbReference>
<dbReference type="Pfam" id="PF00115">
    <property type="entry name" value="COX1"/>
    <property type="match status" value="1"/>
</dbReference>
<feature type="transmembrane region" description="Helical" evidence="20">
    <location>
        <begin position="449"/>
        <end position="470"/>
    </location>
</feature>
<dbReference type="GO" id="GO:0015990">
    <property type="term" value="P:electron transport coupled proton transport"/>
    <property type="evidence" value="ECO:0007669"/>
    <property type="project" value="TreeGrafter"/>
</dbReference>
<comment type="similarity">
    <text evidence="5 19">Belongs to the heme-copper respiratory oxidase family.</text>
</comment>
<evidence type="ECO:0000256" key="9">
    <source>
        <dbReference type="ARBA" id="ARBA00022617"/>
    </source>
</evidence>
<keyword evidence="10 19" id="KW-0679">Respiratory chain</keyword>
<evidence type="ECO:0000256" key="19">
    <source>
        <dbReference type="RuleBase" id="RU000369"/>
    </source>
</evidence>
<dbReference type="SUPFAM" id="SSF81442">
    <property type="entry name" value="Cytochrome c oxidase subunit I-like"/>
    <property type="match status" value="1"/>
</dbReference>
<keyword evidence="19" id="KW-0999">Mitochondrion inner membrane</keyword>
<keyword evidence="18 19" id="KW-0472">Membrane</keyword>
<evidence type="ECO:0000256" key="17">
    <source>
        <dbReference type="ARBA" id="ARBA00023008"/>
    </source>
</evidence>
<evidence type="ECO:0000256" key="14">
    <source>
        <dbReference type="ARBA" id="ARBA00022982"/>
    </source>
</evidence>
<evidence type="ECO:0000313" key="22">
    <source>
        <dbReference type="EMBL" id="AWX90713.1"/>
    </source>
</evidence>
<keyword evidence="13" id="KW-1278">Translocase</keyword>
<evidence type="ECO:0000256" key="18">
    <source>
        <dbReference type="ARBA" id="ARBA00023136"/>
    </source>
</evidence>
<dbReference type="GO" id="GO:0005743">
    <property type="term" value="C:mitochondrial inner membrane"/>
    <property type="evidence" value="ECO:0007669"/>
    <property type="project" value="UniProtKB-SubCell"/>
</dbReference>
<comment type="cofactor">
    <cofactor evidence="1">
        <name>Cu cation</name>
        <dbReference type="ChEBI" id="CHEBI:23378"/>
    </cofactor>
</comment>
<evidence type="ECO:0000256" key="2">
    <source>
        <dbReference type="ARBA" id="ARBA00001971"/>
    </source>
</evidence>
<dbReference type="UniPathway" id="UPA00705"/>
<evidence type="ECO:0000256" key="10">
    <source>
        <dbReference type="ARBA" id="ARBA00022660"/>
    </source>
</evidence>
<evidence type="ECO:0000256" key="12">
    <source>
        <dbReference type="ARBA" id="ARBA00022723"/>
    </source>
</evidence>
<keyword evidence="12 19" id="KW-0479">Metal-binding</keyword>
<feature type="transmembrane region" description="Helical" evidence="20">
    <location>
        <begin position="54"/>
        <end position="80"/>
    </location>
</feature>
<evidence type="ECO:0000256" key="6">
    <source>
        <dbReference type="ARBA" id="ARBA00012949"/>
    </source>
</evidence>
<dbReference type="FunFam" id="1.20.210.10:FF:000001">
    <property type="entry name" value="Cytochrome c oxidase subunit 1"/>
    <property type="match status" value="1"/>
</dbReference>
<comment type="cofactor">
    <cofactor evidence="2">
        <name>heme</name>
        <dbReference type="ChEBI" id="CHEBI:30413"/>
    </cofactor>
</comment>
<evidence type="ECO:0000256" key="4">
    <source>
        <dbReference type="ARBA" id="ARBA00004673"/>
    </source>
</evidence>
<evidence type="ECO:0000256" key="8">
    <source>
        <dbReference type="ARBA" id="ARBA00022448"/>
    </source>
</evidence>
<dbReference type="InterPro" id="IPR036927">
    <property type="entry name" value="Cyt_c_oxase-like_su1_sf"/>
</dbReference>
<reference evidence="22" key="1">
    <citation type="submission" date="2017-05" db="EMBL/GenBank/DDBJ databases">
        <title>Determination of the complete mitochondrial DNA sequence of Octopus ocellatus.</title>
        <authorList>
            <person name="Wei C."/>
        </authorList>
    </citation>
    <scope>NUCLEOTIDE SEQUENCE</scope>
    <source>
        <strain evidence="22">QD</strain>
    </source>
</reference>
<evidence type="ECO:0000256" key="16">
    <source>
        <dbReference type="ARBA" id="ARBA00023004"/>
    </source>
</evidence>
<keyword evidence="16 19" id="KW-0408">Iron</keyword>
<keyword evidence="19 22" id="KW-0496">Mitochondrion</keyword>
<organism evidence="22">
    <name type="scientific">Amphioctopus fangsiao</name>
    <name type="common">Ocellated octopus</name>
    <name type="synonym">Octopus ocellatus</name>
    <dbReference type="NCBI Taxonomy" id="515817"/>
    <lineage>
        <taxon>Eukaryota</taxon>
        <taxon>Metazoa</taxon>
        <taxon>Spiralia</taxon>
        <taxon>Lophotrochozoa</taxon>
        <taxon>Mollusca</taxon>
        <taxon>Cephalopoda</taxon>
        <taxon>Coleoidea</taxon>
        <taxon>Octopodiformes</taxon>
        <taxon>Octopoda</taxon>
        <taxon>Incirrata</taxon>
        <taxon>Octopodidae</taxon>
        <taxon>Amphioctopus</taxon>
    </lineage>
</organism>
<keyword evidence="9 19" id="KW-0349">Heme</keyword>
<keyword evidence="15 20" id="KW-1133">Transmembrane helix</keyword>
<feature type="transmembrane region" description="Helical" evidence="20">
    <location>
        <begin position="270"/>
        <end position="288"/>
    </location>
</feature>
<comment type="pathway">
    <text evidence="4 19">Energy metabolism; oxidative phosphorylation.</text>
</comment>
<dbReference type="PRINTS" id="PR01165">
    <property type="entry name" value="CYCOXIDASEI"/>
</dbReference>
<keyword evidence="14 19" id="KW-0249">Electron transport</keyword>